<name>A0A263BXY0_9BACI</name>
<proteinExistence type="predicted"/>
<keyword evidence="4" id="KW-1185">Reference proteome</keyword>
<dbReference type="RefSeq" id="WP_094921788.1">
    <property type="nucleotide sequence ID" value="NZ_NPIA01000001.1"/>
</dbReference>
<dbReference type="AlphaFoldDB" id="A0A263BXY0"/>
<dbReference type="EMBL" id="NPIA01000001">
    <property type="protein sequence ID" value="OZM58621.1"/>
    <property type="molecule type" value="Genomic_DNA"/>
</dbReference>
<evidence type="ECO:0000256" key="1">
    <source>
        <dbReference type="SAM" id="MobiDB-lite"/>
    </source>
</evidence>
<keyword evidence="2" id="KW-0732">Signal</keyword>
<gene>
    <name evidence="3" type="ORF">CIB95_03370</name>
</gene>
<reference evidence="4" key="1">
    <citation type="submission" date="2017-08" db="EMBL/GenBank/DDBJ databases">
        <authorList>
            <person name="Huang Z."/>
        </authorList>
    </citation>
    <scope>NUCLEOTIDE SEQUENCE [LARGE SCALE GENOMIC DNA]</scope>
    <source>
        <strain evidence="4">SA5d-4</strain>
    </source>
</reference>
<dbReference type="Proteomes" id="UP000217083">
    <property type="component" value="Unassembled WGS sequence"/>
</dbReference>
<feature type="chain" id="PRO_5012198902" evidence="2">
    <location>
        <begin position="26"/>
        <end position="311"/>
    </location>
</feature>
<evidence type="ECO:0000256" key="2">
    <source>
        <dbReference type="SAM" id="SignalP"/>
    </source>
</evidence>
<protein>
    <submittedName>
        <fullName evidence="3">Uncharacterized protein</fullName>
    </submittedName>
</protein>
<feature type="signal peptide" evidence="2">
    <location>
        <begin position="1"/>
        <end position="25"/>
    </location>
</feature>
<organism evidence="3 4">
    <name type="scientific">Lottiidibacillus patelloidae</name>
    <dbReference type="NCBI Taxonomy" id="2670334"/>
    <lineage>
        <taxon>Bacteria</taxon>
        <taxon>Bacillati</taxon>
        <taxon>Bacillota</taxon>
        <taxon>Bacilli</taxon>
        <taxon>Bacillales</taxon>
        <taxon>Bacillaceae</taxon>
        <taxon>Lottiidibacillus</taxon>
    </lineage>
</organism>
<accession>A0A263BXY0</accession>
<evidence type="ECO:0000313" key="4">
    <source>
        <dbReference type="Proteomes" id="UP000217083"/>
    </source>
</evidence>
<feature type="compositionally biased region" description="Basic and acidic residues" evidence="1">
    <location>
        <begin position="33"/>
        <end position="50"/>
    </location>
</feature>
<evidence type="ECO:0000313" key="3">
    <source>
        <dbReference type="EMBL" id="OZM58621.1"/>
    </source>
</evidence>
<sequence>MKNFILKALLYVGLLALIATPIFFSANKDMTTKEEPEIKEEENKVNPDDLLKDDDEEGNEKENYEVVKFYSYDEKVRFTILNTAGYPPLALESLKRDLDIVYKDINFETKDYFSQQSEVYVTLKVDLGAEDMLEAGSGYMNLYNYDPETEWLHYLTVQAIFKDDQYYKEYSRLPREILALYFEIFYGVVDADPYASEFISYLDEEGHRIPLKDLLSAEKYNASAYDEYVTEEILMEYEINYYWFVHLQAISFATFFIDTYGMDDFASLYDHEDLVMAVEEISGKSLSALEKEWLDYIELNYMESDNDSDSL</sequence>
<comment type="caution">
    <text evidence="3">The sequence shown here is derived from an EMBL/GenBank/DDBJ whole genome shotgun (WGS) entry which is preliminary data.</text>
</comment>
<reference evidence="3 4" key="2">
    <citation type="submission" date="2017-09" db="EMBL/GenBank/DDBJ databases">
        <title>Bacillus patelloidae sp. nov., isolated from the intestinal tract of a marine limpet.</title>
        <authorList>
            <person name="Liu R."/>
            <person name="Dong C."/>
            <person name="Shao Z."/>
        </authorList>
    </citation>
    <scope>NUCLEOTIDE SEQUENCE [LARGE SCALE GENOMIC DNA]</scope>
    <source>
        <strain evidence="3 4">SA5d-4</strain>
    </source>
</reference>
<feature type="region of interest" description="Disordered" evidence="1">
    <location>
        <begin position="33"/>
        <end position="59"/>
    </location>
</feature>